<evidence type="ECO:0000256" key="1">
    <source>
        <dbReference type="SAM" id="Phobius"/>
    </source>
</evidence>
<dbReference type="RefSeq" id="WP_238203283.1">
    <property type="nucleotide sequence ID" value="NZ_BPQE01000013.1"/>
</dbReference>
<gene>
    <name evidence="2" type="ORF">QO012_000472</name>
</gene>
<organism evidence="2 3">
    <name type="scientific">Methylobacterium aerolatum</name>
    <dbReference type="NCBI Taxonomy" id="418708"/>
    <lineage>
        <taxon>Bacteria</taxon>
        <taxon>Pseudomonadati</taxon>
        <taxon>Pseudomonadota</taxon>
        <taxon>Alphaproteobacteria</taxon>
        <taxon>Hyphomicrobiales</taxon>
        <taxon>Methylobacteriaceae</taxon>
        <taxon>Methylobacterium</taxon>
    </lineage>
</organism>
<proteinExistence type="predicted"/>
<protein>
    <submittedName>
        <fullName evidence="2">Uncharacterized protein</fullName>
    </submittedName>
</protein>
<comment type="caution">
    <text evidence="2">The sequence shown here is derived from an EMBL/GenBank/DDBJ whole genome shotgun (WGS) entry which is preliminary data.</text>
</comment>
<sequence length="70" mass="7015">MSTVVGVTSVTVVRDVRMPRGSAVRAVPVAAGAGGVIEDGYRYRALGSLQALGLAVAASAVLTGLLFLLS</sequence>
<keyword evidence="3" id="KW-1185">Reference proteome</keyword>
<evidence type="ECO:0000313" key="3">
    <source>
        <dbReference type="Proteomes" id="UP001231124"/>
    </source>
</evidence>
<feature type="transmembrane region" description="Helical" evidence="1">
    <location>
        <begin position="49"/>
        <end position="69"/>
    </location>
</feature>
<dbReference type="Proteomes" id="UP001231124">
    <property type="component" value="Unassembled WGS sequence"/>
</dbReference>
<accession>A0ABU0HWY3</accession>
<keyword evidence="1" id="KW-0812">Transmembrane</keyword>
<name>A0ABU0HWY3_9HYPH</name>
<evidence type="ECO:0000313" key="2">
    <source>
        <dbReference type="EMBL" id="MDQ0445994.1"/>
    </source>
</evidence>
<keyword evidence="1" id="KW-0472">Membrane</keyword>
<keyword evidence="1" id="KW-1133">Transmembrane helix</keyword>
<reference evidence="2 3" key="1">
    <citation type="submission" date="2023-07" db="EMBL/GenBank/DDBJ databases">
        <title>Genomic Encyclopedia of Type Strains, Phase IV (KMG-IV): sequencing the most valuable type-strain genomes for metagenomic binning, comparative biology and taxonomic classification.</title>
        <authorList>
            <person name="Goeker M."/>
        </authorList>
    </citation>
    <scope>NUCLEOTIDE SEQUENCE [LARGE SCALE GENOMIC DNA]</scope>
    <source>
        <strain evidence="2 3">DSM 19013</strain>
    </source>
</reference>
<dbReference type="EMBL" id="JAUSVP010000001">
    <property type="protein sequence ID" value="MDQ0445994.1"/>
    <property type="molecule type" value="Genomic_DNA"/>
</dbReference>